<comment type="subcellular location">
    <subcellularLocation>
        <location evidence="1">Nucleus</location>
    </subcellularLocation>
</comment>
<evidence type="ECO:0000256" key="3">
    <source>
        <dbReference type="ARBA" id="ARBA00023159"/>
    </source>
</evidence>
<name>A0A833SCG5_9HYME</name>
<evidence type="ECO:0000313" key="8">
    <source>
        <dbReference type="Proteomes" id="UP000655588"/>
    </source>
</evidence>
<dbReference type="GO" id="GO:0005634">
    <property type="term" value="C:nucleus"/>
    <property type="evidence" value="ECO:0007669"/>
    <property type="project" value="UniProtKB-SubCell"/>
</dbReference>
<dbReference type="Proteomes" id="UP000655588">
    <property type="component" value="Unassembled WGS sequence"/>
</dbReference>
<feature type="region of interest" description="Disordered" evidence="6">
    <location>
        <begin position="1"/>
        <end position="106"/>
    </location>
</feature>
<keyword evidence="5" id="KW-0539">Nucleus</keyword>
<protein>
    <recommendedName>
        <fullName evidence="9">Proline-rich nuclear receptor coactivator 2</fullName>
    </recommendedName>
</protein>
<proteinExistence type="predicted"/>
<organism evidence="7 8">
    <name type="scientific">Frieseomelitta varia</name>
    <dbReference type="NCBI Taxonomy" id="561572"/>
    <lineage>
        <taxon>Eukaryota</taxon>
        <taxon>Metazoa</taxon>
        <taxon>Ecdysozoa</taxon>
        <taxon>Arthropoda</taxon>
        <taxon>Hexapoda</taxon>
        <taxon>Insecta</taxon>
        <taxon>Pterygota</taxon>
        <taxon>Neoptera</taxon>
        <taxon>Endopterygota</taxon>
        <taxon>Hymenoptera</taxon>
        <taxon>Apocrita</taxon>
        <taxon>Aculeata</taxon>
        <taxon>Apoidea</taxon>
        <taxon>Anthophila</taxon>
        <taxon>Apidae</taxon>
        <taxon>Frieseomelitta</taxon>
    </lineage>
</organism>
<dbReference type="OrthoDB" id="6358215at2759"/>
<feature type="compositionally biased region" description="Pro residues" evidence="6">
    <location>
        <begin position="95"/>
        <end position="105"/>
    </location>
</feature>
<keyword evidence="3" id="KW-0010">Activator</keyword>
<evidence type="ECO:0000256" key="5">
    <source>
        <dbReference type="ARBA" id="ARBA00023242"/>
    </source>
</evidence>
<evidence type="ECO:0000256" key="2">
    <source>
        <dbReference type="ARBA" id="ARBA00023015"/>
    </source>
</evidence>
<keyword evidence="2" id="KW-0805">Transcription regulation</keyword>
<evidence type="ECO:0008006" key="9">
    <source>
        <dbReference type="Google" id="ProtNLM"/>
    </source>
</evidence>
<gene>
    <name evidence="7" type="ORF">E2986_08896</name>
</gene>
<evidence type="ECO:0000256" key="4">
    <source>
        <dbReference type="ARBA" id="ARBA00023163"/>
    </source>
</evidence>
<evidence type="ECO:0000313" key="7">
    <source>
        <dbReference type="EMBL" id="KAF3429471.1"/>
    </source>
</evidence>
<evidence type="ECO:0000256" key="6">
    <source>
        <dbReference type="SAM" id="MobiDB-lite"/>
    </source>
</evidence>
<dbReference type="GO" id="GO:0016071">
    <property type="term" value="P:mRNA metabolic process"/>
    <property type="evidence" value="ECO:0007669"/>
    <property type="project" value="UniProtKB-ARBA"/>
</dbReference>
<dbReference type="InterPro" id="IPR026780">
    <property type="entry name" value="PNRC1/2"/>
</dbReference>
<comment type="caution">
    <text evidence="7">The sequence shown here is derived from an EMBL/GenBank/DDBJ whole genome shotgun (WGS) entry which is preliminary data.</text>
</comment>
<dbReference type="PANTHER" id="PTHR15405">
    <property type="entry name" value="PROLINE-RICH NUCLEAR RECEPTOR COACTIVATOR"/>
    <property type="match status" value="1"/>
</dbReference>
<dbReference type="EMBL" id="WNWW01000162">
    <property type="protein sequence ID" value="KAF3429471.1"/>
    <property type="molecule type" value="Genomic_DNA"/>
</dbReference>
<feature type="compositionally biased region" description="Polar residues" evidence="6">
    <location>
        <begin position="47"/>
        <end position="64"/>
    </location>
</feature>
<accession>A0A833SCG5</accession>
<keyword evidence="4" id="KW-0804">Transcription</keyword>
<dbReference type="Pfam" id="PF15365">
    <property type="entry name" value="PNRC"/>
    <property type="match status" value="1"/>
</dbReference>
<dbReference type="AlphaFoldDB" id="A0A833SCG5"/>
<dbReference type="InterPro" id="IPR028322">
    <property type="entry name" value="PNRC-like_rgn"/>
</dbReference>
<reference evidence="7" key="1">
    <citation type="submission" date="2019-11" db="EMBL/GenBank/DDBJ databases">
        <title>The nuclear and mitochondrial genomes of Frieseomelitta varia - a highly eusocial stingless bee (Meliponini) with a permanently sterile worker caste.</title>
        <authorList>
            <person name="Freitas F.C.P."/>
            <person name="Lourenco A.P."/>
            <person name="Nunes F.M.F."/>
            <person name="Paschoal A.R."/>
            <person name="Abreu F.C.P."/>
            <person name="Barbin F.O."/>
            <person name="Bataglia L."/>
            <person name="Cardoso-Junior C.A.M."/>
            <person name="Cervoni M.S."/>
            <person name="Silva S.R."/>
            <person name="Dalarmi F."/>
            <person name="Del Lama M.A."/>
            <person name="Depintor T.S."/>
            <person name="Ferreira K.M."/>
            <person name="Goria P.S."/>
            <person name="Jaskot M.C."/>
            <person name="Lago D.C."/>
            <person name="Luna-Lucena D."/>
            <person name="Moda L.M."/>
            <person name="Nascimento L."/>
            <person name="Pedrino M."/>
            <person name="Rabico F.O."/>
            <person name="Sanches F.C."/>
            <person name="Santos D.E."/>
            <person name="Santos C.G."/>
            <person name="Vieira J."/>
            <person name="Lopes T.F."/>
            <person name="Barchuk A.R."/>
            <person name="Hartfelder K."/>
            <person name="Simoes Z.L.P."/>
            <person name="Bitondi M.M.G."/>
            <person name="Pinheiro D.G."/>
        </authorList>
    </citation>
    <scope>NUCLEOTIDE SEQUENCE</scope>
    <source>
        <strain evidence="7">USP_RPSP 00005682</strain>
        <tissue evidence="7">Whole individual</tissue>
    </source>
</reference>
<keyword evidence="8" id="KW-1185">Reference proteome</keyword>
<sequence length="137" mass="14978">MTNSVPKLKNKVDRQGSPNVGVERYHHRSSAIKSSTFFYNGGRSHGKSSTGRLSCSPHNSSKGARNSPLRCDSPLRYSRGSPTNSFYAGAKFSEPPSPASLPKPPSHWTTRLMGSCQQSDRSCDISNHLKMILNVQA</sequence>
<evidence type="ECO:0000256" key="1">
    <source>
        <dbReference type="ARBA" id="ARBA00004123"/>
    </source>
</evidence>